<protein>
    <submittedName>
        <fullName evidence="2">Uncharacterized protein</fullName>
    </submittedName>
</protein>
<keyword evidence="3" id="KW-1185">Reference proteome</keyword>
<accession>A0ABR3S7L7</accession>
<organism evidence="2 3">
    <name type="scientific">Paraconiothyrium brasiliense</name>
    <dbReference type="NCBI Taxonomy" id="300254"/>
    <lineage>
        <taxon>Eukaryota</taxon>
        <taxon>Fungi</taxon>
        <taxon>Dikarya</taxon>
        <taxon>Ascomycota</taxon>
        <taxon>Pezizomycotina</taxon>
        <taxon>Dothideomycetes</taxon>
        <taxon>Pleosporomycetidae</taxon>
        <taxon>Pleosporales</taxon>
        <taxon>Massarineae</taxon>
        <taxon>Didymosphaeriaceae</taxon>
        <taxon>Paraconiothyrium</taxon>
    </lineage>
</organism>
<sequence length="93" mass="9465">MGHCVVEAIVSAMSSTSNNSGTNSNKVPRDDTKAAKKAEASKTNNPDHITLEQFLGETEEGVVTGADGPSDAEVTTQDSAGKIDGGKNGDGSK</sequence>
<feature type="region of interest" description="Disordered" evidence="1">
    <location>
        <begin position="61"/>
        <end position="93"/>
    </location>
</feature>
<feature type="compositionally biased region" description="Basic and acidic residues" evidence="1">
    <location>
        <begin position="27"/>
        <end position="40"/>
    </location>
</feature>
<proteinExistence type="predicted"/>
<evidence type="ECO:0000313" key="3">
    <source>
        <dbReference type="Proteomes" id="UP001521785"/>
    </source>
</evidence>
<reference evidence="2 3" key="1">
    <citation type="submission" date="2024-02" db="EMBL/GenBank/DDBJ databases">
        <title>De novo assembly and annotation of 12 fungi associated with fruit tree decline syndrome in Ontario, Canada.</title>
        <authorList>
            <person name="Sulman M."/>
            <person name="Ellouze W."/>
            <person name="Ilyukhin E."/>
        </authorList>
    </citation>
    <scope>NUCLEOTIDE SEQUENCE [LARGE SCALE GENOMIC DNA]</scope>
    <source>
        <strain evidence="2 3">M42-189</strain>
    </source>
</reference>
<evidence type="ECO:0000313" key="2">
    <source>
        <dbReference type="EMBL" id="KAL1612684.1"/>
    </source>
</evidence>
<name>A0ABR3S7L7_9PLEO</name>
<feature type="compositionally biased region" description="Low complexity" evidence="1">
    <location>
        <begin position="14"/>
        <end position="25"/>
    </location>
</feature>
<dbReference type="EMBL" id="JAKJXO020000001">
    <property type="protein sequence ID" value="KAL1612684.1"/>
    <property type="molecule type" value="Genomic_DNA"/>
</dbReference>
<evidence type="ECO:0000256" key="1">
    <source>
        <dbReference type="SAM" id="MobiDB-lite"/>
    </source>
</evidence>
<gene>
    <name evidence="2" type="ORF">SLS60_000913</name>
</gene>
<comment type="caution">
    <text evidence="2">The sequence shown here is derived from an EMBL/GenBank/DDBJ whole genome shotgun (WGS) entry which is preliminary data.</text>
</comment>
<dbReference type="Proteomes" id="UP001521785">
    <property type="component" value="Unassembled WGS sequence"/>
</dbReference>
<feature type="region of interest" description="Disordered" evidence="1">
    <location>
        <begin position="13"/>
        <end position="47"/>
    </location>
</feature>
<feature type="compositionally biased region" description="Basic and acidic residues" evidence="1">
    <location>
        <begin position="84"/>
        <end position="93"/>
    </location>
</feature>